<dbReference type="AlphaFoldDB" id="A0A430UWN8"/>
<dbReference type="Gene3D" id="3.30.70.120">
    <property type="match status" value="1"/>
</dbReference>
<dbReference type="InterPro" id="IPR003793">
    <property type="entry name" value="UPF0166"/>
</dbReference>
<dbReference type="PANTHER" id="PTHR35983:SF1">
    <property type="entry name" value="UPF0166 PROTEIN TM_0021"/>
    <property type="match status" value="1"/>
</dbReference>
<reference evidence="2 3" key="1">
    <citation type="journal article" date="2019" name="Extremophiles">
        <title>Biogeography of thermophiles and predominance of Thermus scotoductus in domestic water heaters.</title>
        <authorList>
            <person name="Wilpiszeski R.L."/>
            <person name="Zhang Z."/>
            <person name="House C.H."/>
        </authorList>
    </citation>
    <scope>NUCLEOTIDE SEQUENCE [LARGE SCALE GENOMIC DNA]</scope>
    <source>
        <strain evidence="2 3">14_S14</strain>
    </source>
</reference>
<comment type="similarity">
    <text evidence="1">Belongs to the UPF0166 family.</text>
</comment>
<dbReference type="PANTHER" id="PTHR35983">
    <property type="entry name" value="UPF0166 PROTEIN TM_0021"/>
    <property type="match status" value="1"/>
</dbReference>
<dbReference type="Pfam" id="PF02641">
    <property type="entry name" value="DUF190"/>
    <property type="match status" value="1"/>
</dbReference>
<dbReference type="SUPFAM" id="SSF54913">
    <property type="entry name" value="GlnB-like"/>
    <property type="match status" value="1"/>
</dbReference>
<sequence>MTLEGAAQLPPIFVGESARHGGRPLSEAIVPAARRPGLAGATASNGFMRFGAPSRIPTATVLQLSDAPPVLLELVDEEERLRAFLPVLAGTLRAGLVTLERQDAIRYRSYVPYTIFRP</sequence>
<evidence type="ECO:0000256" key="1">
    <source>
        <dbReference type="ARBA" id="ARBA00010554"/>
    </source>
</evidence>
<evidence type="ECO:0000313" key="2">
    <source>
        <dbReference type="EMBL" id="RTI13738.1"/>
    </source>
</evidence>
<dbReference type="RefSeq" id="WP_153186789.1">
    <property type="nucleotide sequence ID" value="NZ_PEMJ01000266.1"/>
</dbReference>
<name>A0A430UWN8_THESC</name>
<dbReference type="InterPro" id="IPR011322">
    <property type="entry name" value="N-reg_PII-like_a/b"/>
</dbReference>
<comment type="caution">
    <text evidence="2">The sequence shown here is derived from an EMBL/GenBank/DDBJ whole genome shotgun (WGS) entry which is preliminary data.</text>
</comment>
<proteinExistence type="inferred from homology"/>
<dbReference type="InterPro" id="IPR015867">
    <property type="entry name" value="N-reg_PII/ATP_PRibTrfase_C"/>
</dbReference>
<organism evidence="2 3">
    <name type="scientific">Thermus scotoductus</name>
    <dbReference type="NCBI Taxonomy" id="37636"/>
    <lineage>
        <taxon>Bacteria</taxon>
        <taxon>Thermotogati</taxon>
        <taxon>Deinococcota</taxon>
        <taxon>Deinococci</taxon>
        <taxon>Thermales</taxon>
        <taxon>Thermaceae</taxon>
        <taxon>Thermus</taxon>
    </lineage>
</organism>
<accession>A0A430UWN8</accession>
<protein>
    <submittedName>
        <fullName evidence="2">Uncharacterized protein</fullName>
    </submittedName>
</protein>
<dbReference type="EMBL" id="PEMJ01000266">
    <property type="protein sequence ID" value="RTI13738.1"/>
    <property type="molecule type" value="Genomic_DNA"/>
</dbReference>
<evidence type="ECO:0000313" key="3">
    <source>
        <dbReference type="Proteomes" id="UP000287155"/>
    </source>
</evidence>
<feature type="non-terminal residue" evidence="2">
    <location>
        <position position="118"/>
    </location>
</feature>
<dbReference type="Proteomes" id="UP000287155">
    <property type="component" value="Unassembled WGS sequence"/>
</dbReference>
<gene>
    <name evidence="2" type="ORF">CSW27_08170</name>
</gene>